<keyword evidence="6" id="KW-1133">Transmembrane helix</keyword>
<dbReference type="Proteomes" id="UP000190027">
    <property type="component" value="Unassembled WGS sequence"/>
</dbReference>
<dbReference type="CDD" id="cd06225">
    <property type="entry name" value="HAMP"/>
    <property type="match status" value="1"/>
</dbReference>
<dbReference type="Gene3D" id="1.10.287.950">
    <property type="entry name" value="Methyl-accepting chemotaxis protein"/>
    <property type="match status" value="1"/>
</dbReference>
<dbReference type="CDD" id="cd11386">
    <property type="entry name" value="MCP_signal"/>
    <property type="match status" value="1"/>
</dbReference>
<feature type="compositionally biased region" description="Acidic residues" evidence="5">
    <location>
        <begin position="686"/>
        <end position="695"/>
    </location>
</feature>
<evidence type="ECO:0000256" key="6">
    <source>
        <dbReference type="SAM" id="Phobius"/>
    </source>
</evidence>
<comment type="subcellular location">
    <subcellularLocation>
        <location evidence="1">Membrane</location>
    </subcellularLocation>
</comment>
<dbReference type="AlphaFoldDB" id="A0A1T4W3P3"/>
<evidence type="ECO:0000256" key="3">
    <source>
        <dbReference type="ARBA" id="ARBA00029447"/>
    </source>
</evidence>
<evidence type="ECO:0000256" key="4">
    <source>
        <dbReference type="PROSITE-ProRule" id="PRU00284"/>
    </source>
</evidence>
<comment type="similarity">
    <text evidence="3">Belongs to the methyl-accepting chemotaxis (MCP) protein family.</text>
</comment>
<dbReference type="GO" id="GO:0006935">
    <property type="term" value="P:chemotaxis"/>
    <property type="evidence" value="ECO:0007669"/>
    <property type="project" value="UniProtKB-KW"/>
</dbReference>
<accession>A0A1T4W3P3</accession>
<dbReference type="Pfam" id="PF00672">
    <property type="entry name" value="HAMP"/>
    <property type="match status" value="1"/>
</dbReference>
<dbReference type="GO" id="GO:0004888">
    <property type="term" value="F:transmembrane signaling receptor activity"/>
    <property type="evidence" value="ECO:0007669"/>
    <property type="project" value="TreeGrafter"/>
</dbReference>
<dbReference type="RefSeq" id="WP_144019040.1">
    <property type="nucleotide sequence ID" value="NZ_FUYC01000001.1"/>
</dbReference>
<dbReference type="SUPFAM" id="SSF58104">
    <property type="entry name" value="Methyl-accepting chemotaxis protein (MCP) signaling domain"/>
    <property type="match status" value="1"/>
</dbReference>
<evidence type="ECO:0000256" key="2">
    <source>
        <dbReference type="ARBA" id="ARBA00022500"/>
    </source>
</evidence>
<dbReference type="PROSITE" id="PS50885">
    <property type="entry name" value="HAMP"/>
    <property type="match status" value="1"/>
</dbReference>
<dbReference type="STRING" id="1121449.SAMN02745704_00203"/>
<dbReference type="PROSITE" id="PS50111">
    <property type="entry name" value="CHEMOTAXIS_TRANSDUC_2"/>
    <property type="match status" value="1"/>
</dbReference>
<dbReference type="Pfam" id="PF12729">
    <property type="entry name" value="4HB_MCP_1"/>
    <property type="match status" value="1"/>
</dbReference>
<proteinExistence type="inferred from homology"/>
<dbReference type="InterPro" id="IPR004089">
    <property type="entry name" value="MCPsignal_dom"/>
</dbReference>
<dbReference type="GO" id="GO:0007165">
    <property type="term" value="P:signal transduction"/>
    <property type="evidence" value="ECO:0007669"/>
    <property type="project" value="UniProtKB-KW"/>
</dbReference>
<feature type="compositionally biased region" description="Gly residues" evidence="5">
    <location>
        <begin position="667"/>
        <end position="685"/>
    </location>
</feature>
<dbReference type="Pfam" id="PF00015">
    <property type="entry name" value="MCPsignal"/>
    <property type="match status" value="1"/>
</dbReference>
<feature type="transmembrane region" description="Helical" evidence="6">
    <location>
        <begin position="12"/>
        <end position="34"/>
    </location>
</feature>
<keyword evidence="10" id="KW-1185">Reference proteome</keyword>
<feature type="transmembrane region" description="Helical" evidence="6">
    <location>
        <begin position="312"/>
        <end position="335"/>
    </location>
</feature>
<gene>
    <name evidence="9" type="ORF">SAMN02745704_00203</name>
</gene>
<reference evidence="9 10" key="1">
    <citation type="submission" date="2017-02" db="EMBL/GenBank/DDBJ databases">
        <authorList>
            <person name="Peterson S.W."/>
        </authorList>
    </citation>
    <scope>NUCLEOTIDE SEQUENCE [LARGE SCALE GENOMIC DNA]</scope>
    <source>
        <strain evidence="9 10">DSM 16080</strain>
    </source>
</reference>
<organism evidence="9 10">
    <name type="scientific">Paucidesulfovibrio gracilis DSM 16080</name>
    <dbReference type="NCBI Taxonomy" id="1121449"/>
    <lineage>
        <taxon>Bacteria</taxon>
        <taxon>Pseudomonadati</taxon>
        <taxon>Thermodesulfobacteriota</taxon>
        <taxon>Desulfovibrionia</taxon>
        <taxon>Desulfovibrionales</taxon>
        <taxon>Desulfovibrionaceae</taxon>
        <taxon>Paucidesulfovibrio</taxon>
    </lineage>
</organism>
<dbReference type="InterPro" id="IPR024478">
    <property type="entry name" value="HlyB_4HB_MCP"/>
</dbReference>
<dbReference type="PANTHER" id="PTHR43531:SF11">
    <property type="entry name" value="METHYL-ACCEPTING CHEMOTAXIS PROTEIN 3"/>
    <property type="match status" value="1"/>
</dbReference>
<name>A0A1T4W3P3_9BACT</name>
<keyword evidence="4" id="KW-0807">Transducer</keyword>
<evidence type="ECO:0000256" key="1">
    <source>
        <dbReference type="ARBA" id="ARBA00004370"/>
    </source>
</evidence>
<keyword evidence="6" id="KW-0812">Transmembrane</keyword>
<dbReference type="EMBL" id="FUYC01000001">
    <property type="protein sequence ID" value="SKA71769.1"/>
    <property type="molecule type" value="Genomic_DNA"/>
</dbReference>
<sequence length="695" mass="74816">MLKNMKLGVKLGAGFGLLMLIAAILGGIATYNMLSVGGQSQELAEEYVPEVDMAATIERNSLLTMYEMRGYALSMDKAYWLKAQEQLESVRSSLAEAKQHAEDYPDLVKLREGVGKASTLVEQYAALADRTDELVGIMQDVRDQMDEAAGIYVRNCAAFLETQNEAMVRELNQGLPPARITERLDKITWVNDIIDLGNDTRVRNFKAQALRDPELLRSALQNFDAMEDLFDKLRNVTRRAENLKQIAATREAADSYRKVMEAYLKNWLELQDIGLERENVSSGVLDASQETANAGMVEARARAVAAVDALNLASTVMIVGLVIALILGVSVAIVLTRAITKPVFLGVKFAEGMSQGDFTQTLNIDQSDEVGLLARSLNDMVTRLRQVVHEVQSATENVASGSEELSASAQTLSQGATEQAASIEEVSSSMEEMTANIKQNADNARQTEAIAQQAAKDAAEGGQAVNQAVDAMKNIAEKISIIEEIARQTNLLALNAAIEAARAGEHGKGFAVVAAEVRKLAERSGAAAGEISELSSSTVDVADNAGQMLNKLVPDIQKTAELVQEITAASNEQNAGVEQINRAIQQLDQVIQSNASAAEEMASTSEELSSQSQMLQQTMSFFRVGQDNQSRRMVVRQSQPKPLESGGGRSSETASKPASRPQKSDDSGGGNGSGGNGVDLNLGGGDGEDEDFERF</sequence>
<dbReference type="InterPro" id="IPR051310">
    <property type="entry name" value="MCP_chemotaxis"/>
</dbReference>
<evidence type="ECO:0000313" key="9">
    <source>
        <dbReference type="EMBL" id="SKA71769.1"/>
    </source>
</evidence>
<dbReference type="PANTHER" id="PTHR43531">
    <property type="entry name" value="PROTEIN ICFG"/>
    <property type="match status" value="1"/>
</dbReference>
<protein>
    <submittedName>
        <fullName evidence="9">Methyl-accepting chemotaxis sensory transducer</fullName>
    </submittedName>
</protein>
<dbReference type="GO" id="GO:0005886">
    <property type="term" value="C:plasma membrane"/>
    <property type="evidence" value="ECO:0007669"/>
    <property type="project" value="TreeGrafter"/>
</dbReference>
<feature type="region of interest" description="Disordered" evidence="5">
    <location>
        <begin position="625"/>
        <end position="695"/>
    </location>
</feature>
<evidence type="ECO:0000313" key="10">
    <source>
        <dbReference type="Proteomes" id="UP000190027"/>
    </source>
</evidence>
<evidence type="ECO:0000256" key="5">
    <source>
        <dbReference type="SAM" id="MobiDB-lite"/>
    </source>
</evidence>
<dbReference type="SMART" id="SM00283">
    <property type="entry name" value="MA"/>
    <property type="match status" value="1"/>
</dbReference>
<evidence type="ECO:0000259" key="8">
    <source>
        <dbReference type="PROSITE" id="PS50885"/>
    </source>
</evidence>
<keyword evidence="6" id="KW-0472">Membrane</keyword>
<feature type="domain" description="HAMP" evidence="8">
    <location>
        <begin position="337"/>
        <end position="389"/>
    </location>
</feature>
<dbReference type="FunFam" id="1.10.287.950:FF:000001">
    <property type="entry name" value="Methyl-accepting chemotaxis sensory transducer"/>
    <property type="match status" value="1"/>
</dbReference>
<feature type="domain" description="Methyl-accepting transducer" evidence="7">
    <location>
        <begin position="394"/>
        <end position="609"/>
    </location>
</feature>
<dbReference type="SMART" id="SM00304">
    <property type="entry name" value="HAMP"/>
    <property type="match status" value="1"/>
</dbReference>
<keyword evidence="2" id="KW-0145">Chemotaxis</keyword>
<dbReference type="InterPro" id="IPR003660">
    <property type="entry name" value="HAMP_dom"/>
</dbReference>
<evidence type="ECO:0000259" key="7">
    <source>
        <dbReference type="PROSITE" id="PS50111"/>
    </source>
</evidence>